<evidence type="ECO:0000259" key="2">
    <source>
        <dbReference type="Pfam" id="PF04773"/>
    </source>
</evidence>
<name>A0A644YKF1_9ZZZZ</name>
<dbReference type="InterPro" id="IPR012373">
    <property type="entry name" value="Ferrdict_sens_TM"/>
</dbReference>
<keyword evidence="1" id="KW-0472">Membrane</keyword>
<dbReference type="Pfam" id="PF16344">
    <property type="entry name" value="FecR_C"/>
    <property type="match status" value="1"/>
</dbReference>
<evidence type="ECO:0008006" key="5">
    <source>
        <dbReference type="Google" id="ProtNLM"/>
    </source>
</evidence>
<dbReference type="PANTHER" id="PTHR30273:SF2">
    <property type="entry name" value="PROTEIN FECR"/>
    <property type="match status" value="1"/>
</dbReference>
<dbReference type="InterPro" id="IPR006860">
    <property type="entry name" value="FecR"/>
</dbReference>
<sequence length="344" mass="39176">MKKSLLLQFIKGETGKDQEKEILEWIKSSPDNEAYFHNLHNLWVSANICDKPATEQELEQIRLMTTKKEGSSPFRKYLPYAAIFLLTISVLLNLYLAGDKMGSKAEDVLTEVKLQDLPEGLKHEMYTENGVKARITLPDSSVVWLNSGSRIVFPDRFTGNIREVHFSGEAFFEVRPDPLKPMVISTNKNFDIEVLGTTFNIKSYDNDREARTTLYSGSVNIISKNTKDPKRSDRLITTLKPFETCTIGMDNKPVLSKPGNITDHTAWKEGRIIFDSTPISEVIKILERWHGVNFVVKDKIINSYSITAKFNTESIVQIMEMIKYCSLVDYTIDSTTVFLSGRKI</sequence>
<reference evidence="4" key="1">
    <citation type="submission" date="2019-08" db="EMBL/GenBank/DDBJ databases">
        <authorList>
            <person name="Kucharzyk K."/>
            <person name="Murdoch R.W."/>
            <person name="Higgins S."/>
            <person name="Loffler F."/>
        </authorList>
    </citation>
    <scope>NUCLEOTIDE SEQUENCE</scope>
</reference>
<proteinExistence type="predicted"/>
<keyword evidence="1" id="KW-1133">Transmembrane helix</keyword>
<dbReference type="Pfam" id="PF04773">
    <property type="entry name" value="FecR"/>
    <property type="match status" value="1"/>
</dbReference>
<comment type="caution">
    <text evidence="4">The sequence shown here is derived from an EMBL/GenBank/DDBJ whole genome shotgun (WGS) entry which is preliminary data.</text>
</comment>
<feature type="domain" description="Protein FecR C-terminal" evidence="3">
    <location>
        <begin position="271"/>
        <end position="338"/>
    </location>
</feature>
<dbReference type="PIRSF" id="PIRSF018266">
    <property type="entry name" value="FecR"/>
    <property type="match status" value="1"/>
</dbReference>
<organism evidence="4">
    <name type="scientific">bioreactor metagenome</name>
    <dbReference type="NCBI Taxonomy" id="1076179"/>
    <lineage>
        <taxon>unclassified sequences</taxon>
        <taxon>metagenomes</taxon>
        <taxon>ecological metagenomes</taxon>
    </lineage>
</organism>
<dbReference type="PANTHER" id="PTHR30273">
    <property type="entry name" value="PERIPLASMIC SIGNAL SENSOR AND SIGMA FACTOR ACTIVATOR FECR-RELATED"/>
    <property type="match status" value="1"/>
</dbReference>
<dbReference type="InterPro" id="IPR032508">
    <property type="entry name" value="FecR_C"/>
</dbReference>
<dbReference type="Gene3D" id="3.55.50.30">
    <property type="match status" value="1"/>
</dbReference>
<evidence type="ECO:0000313" key="4">
    <source>
        <dbReference type="EMBL" id="MPM28976.1"/>
    </source>
</evidence>
<gene>
    <name evidence="4" type="ORF">SDC9_75514</name>
</gene>
<evidence type="ECO:0000259" key="3">
    <source>
        <dbReference type="Pfam" id="PF16344"/>
    </source>
</evidence>
<protein>
    <recommendedName>
        <fullName evidence="5">FecR protein domain-containing protein</fullName>
    </recommendedName>
</protein>
<dbReference type="Gene3D" id="2.60.120.1440">
    <property type="match status" value="1"/>
</dbReference>
<dbReference type="GO" id="GO:0016989">
    <property type="term" value="F:sigma factor antagonist activity"/>
    <property type="evidence" value="ECO:0007669"/>
    <property type="project" value="TreeGrafter"/>
</dbReference>
<keyword evidence="1" id="KW-0812">Transmembrane</keyword>
<accession>A0A644YKF1</accession>
<feature type="domain" description="FecR protein" evidence="2">
    <location>
        <begin position="125"/>
        <end position="220"/>
    </location>
</feature>
<evidence type="ECO:0000256" key="1">
    <source>
        <dbReference type="SAM" id="Phobius"/>
    </source>
</evidence>
<dbReference type="EMBL" id="VSSQ01005395">
    <property type="protein sequence ID" value="MPM28976.1"/>
    <property type="molecule type" value="Genomic_DNA"/>
</dbReference>
<dbReference type="AlphaFoldDB" id="A0A644YKF1"/>
<feature type="transmembrane region" description="Helical" evidence="1">
    <location>
        <begin position="77"/>
        <end position="96"/>
    </location>
</feature>